<dbReference type="GO" id="GO:0006646">
    <property type="term" value="P:phosphatidylethanolamine biosynthetic process"/>
    <property type="evidence" value="ECO:0007669"/>
    <property type="project" value="TreeGrafter"/>
</dbReference>
<dbReference type="PANTHER" id="PTHR10067">
    <property type="entry name" value="PHOSPHATIDYLSERINE DECARBOXYLASE"/>
    <property type="match status" value="1"/>
</dbReference>
<dbReference type="AlphaFoldDB" id="A0A4R0RLK5"/>
<evidence type="ECO:0000313" key="5">
    <source>
        <dbReference type="Proteomes" id="UP000292702"/>
    </source>
</evidence>
<organism evidence="4 5">
    <name type="scientific">Steccherinum ochraceum</name>
    <dbReference type="NCBI Taxonomy" id="92696"/>
    <lineage>
        <taxon>Eukaryota</taxon>
        <taxon>Fungi</taxon>
        <taxon>Dikarya</taxon>
        <taxon>Basidiomycota</taxon>
        <taxon>Agaricomycotina</taxon>
        <taxon>Agaricomycetes</taxon>
        <taxon>Polyporales</taxon>
        <taxon>Steccherinaceae</taxon>
        <taxon>Steccherinum</taxon>
    </lineage>
</organism>
<dbReference type="GO" id="GO:0004609">
    <property type="term" value="F:phosphatidylserine decarboxylase activity"/>
    <property type="evidence" value="ECO:0007669"/>
    <property type="project" value="InterPro"/>
</dbReference>
<name>A0A4R0RLK5_9APHY</name>
<proteinExistence type="predicted"/>
<dbReference type="InterPro" id="IPR003817">
    <property type="entry name" value="PS_Dcarbxylase"/>
</dbReference>
<dbReference type="GO" id="GO:0005739">
    <property type="term" value="C:mitochondrion"/>
    <property type="evidence" value="ECO:0007669"/>
    <property type="project" value="TreeGrafter"/>
</dbReference>
<dbReference type="Pfam" id="PF02666">
    <property type="entry name" value="PS_Dcarbxylase"/>
    <property type="match status" value="1"/>
</dbReference>
<comment type="caution">
    <text evidence="4">The sequence shown here is derived from an EMBL/GenBank/DDBJ whole genome shotgun (WGS) entry which is preliminary data.</text>
</comment>
<dbReference type="InterPro" id="IPR022237">
    <property type="entry name" value="PsiD-like"/>
</dbReference>
<sequence length="417" mass="46710">MDFTHFDPTIVEVWMLRKDDTVLRERMEEILTLAEKRGHAPYQHRVIQEFRDLIEQEDDVYGGFTQMFDEAPDPGPVDNYEKMLAIFDIIMGQAPVFRNHSMVAVPICAVLAGPMGTPAGFRMFSDARVNAVIRKMLDTWFKFLSSPHSRYVLNASPMGWFGPAALAAMPHFQKTFVCDPSSPYYGFKSWEDFFVRRLRPGARPVHSPTDDTVINNACEATPFRVQYDVSETDHLTLKGHPYSILRMLNDDELAPQFLGGTVYQGFLDQLSYHRWHSPVNGIVVKTVVVPGAYYIKVPGSVDEDIPRADIPGPDTRPITGSQDFMAQVATRCIIFIQADNPAIGLMCFMGVGMEEISTCQSTVVSGQKVKKGDEIGMFHYGGSSHCLVFRKETRVTFSLGSLVGQRIPINTAIGHIA</sequence>
<dbReference type="OrthoDB" id="5973539at2759"/>
<dbReference type="Proteomes" id="UP000292702">
    <property type="component" value="Unassembled WGS sequence"/>
</dbReference>
<evidence type="ECO:0000256" key="1">
    <source>
        <dbReference type="ARBA" id="ARBA00022793"/>
    </source>
</evidence>
<feature type="domain" description="L-tryptophan decarboxylase PsiD-like" evidence="3">
    <location>
        <begin position="44"/>
        <end position="169"/>
    </location>
</feature>
<gene>
    <name evidence="4" type="ORF">EIP91_003772</name>
</gene>
<keyword evidence="5" id="KW-1185">Reference proteome</keyword>
<dbReference type="STRING" id="92696.A0A4R0RLK5"/>
<evidence type="ECO:0000313" key="4">
    <source>
        <dbReference type="EMBL" id="TCD64698.1"/>
    </source>
</evidence>
<keyword evidence="1" id="KW-0210">Decarboxylase</keyword>
<protein>
    <recommendedName>
        <fullName evidence="3">L-tryptophan decarboxylase PsiD-like domain-containing protein</fullName>
    </recommendedName>
</protein>
<dbReference type="Pfam" id="PF12588">
    <property type="entry name" value="PSDC"/>
    <property type="match status" value="1"/>
</dbReference>
<keyword evidence="2" id="KW-0456">Lyase</keyword>
<evidence type="ECO:0000256" key="2">
    <source>
        <dbReference type="ARBA" id="ARBA00023239"/>
    </source>
</evidence>
<evidence type="ECO:0000259" key="3">
    <source>
        <dbReference type="Pfam" id="PF12588"/>
    </source>
</evidence>
<dbReference type="PANTHER" id="PTHR10067:SF9">
    <property type="entry name" value="PHOSPHATIDYLSERINE DECARBOXYLASE FAMILY PROTEIN (AFU_ORTHOLOGUE AFUA_7G01730)"/>
    <property type="match status" value="1"/>
</dbReference>
<accession>A0A4R0RLK5</accession>
<dbReference type="EMBL" id="RWJN01000221">
    <property type="protein sequence ID" value="TCD64698.1"/>
    <property type="molecule type" value="Genomic_DNA"/>
</dbReference>
<reference evidence="4 5" key="1">
    <citation type="submission" date="2018-11" db="EMBL/GenBank/DDBJ databases">
        <title>Genome assembly of Steccherinum ochraceum LE-BIN_3174, the white-rot fungus of the Steccherinaceae family (The Residual Polyporoid clade, Polyporales, Basidiomycota).</title>
        <authorList>
            <person name="Fedorova T.V."/>
            <person name="Glazunova O.A."/>
            <person name="Landesman E.O."/>
            <person name="Moiseenko K.V."/>
            <person name="Psurtseva N.V."/>
            <person name="Savinova O.S."/>
            <person name="Shakhova N.V."/>
            <person name="Tyazhelova T.V."/>
            <person name="Vasina D.V."/>
        </authorList>
    </citation>
    <scope>NUCLEOTIDE SEQUENCE [LARGE SCALE GENOMIC DNA]</scope>
    <source>
        <strain evidence="4 5">LE-BIN_3174</strain>
    </source>
</reference>